<dbReference type="Pfam" id="PF00571">
    <property type="entry name" value="CBS"/>
    <property type="match status" value="2"/>
</dbReference>
<dbReference type="PANTHER" id="PTHR43080:SF2">
    <property type="entry name" value="CBS DOMAIN-CONTAINING PROTEIN"/>
    <property type="match status" value="1"/>
</dbReference>
<feature type="domain" description="CBS" evidence="3">
    <location>
        <begin position="7"/>
        <end position="66"/>
    </location>
</feature>
<comment type="caution">
    <text evidence="4">The sequence shown here is derived from an EMBL/GenBank/DDBJ whole genome shotgun (WGS) entry which is preliminary data.</text>
</comment>
<gene>
    <name evidence="4" type="ORF">E5162_01890</name>
</gene>
<dbReference type="InterPro" id="IPR044725">
    <property type="entry name" value="CBSX3_CBS_dom"/>
</dbReference>
<dbReference type="RefSeq" id="WP_135943259.1">
    <property type="nucleotide sequence ID" value="NZ_BMEI01000001.1"/>
</dbReference>
<dbReference type="SMART" id="SM00116">
    <property type="entry name" value="CBS"/>
    <property type="match status" value="2"/>
</dbReference>
<dbReference type="PROSITE" id="PS51371">
    <property type="entry name" value="CBS"/>
    <property type="match status" value="2"/>
</dbReference>
<dbReference type="InterPro" id="IPR051257">
    <property type="entry name" value="Diverse_CBS-Domain"/>
</dbReference>
<name>A0A4S2HDJ2_9PROT</name>
<dbReference type="PANTHER" id="PTHR43080">
    <property type="entry name" value="CBS DOMAIN-CONTAINING PROTEIN CBSX3, MITOCHONDRIAL"/>
    <property type="match status" value="1"/>
</dbReference>
<sequence length="143" mass="15468">MSASRILSQKGSDIFSVSPDTTLLDAARELTERRIGAVVVLSDDREPVGVFSERDLARALAEGGPSVLDQAVTSVMTRDLITAAPETDVDDLMSLMTGRRVRHILIVKDDRLQGVVSIGDVVKRKIAEAEAEAESLKTYIETA</sequence>
<dbReference type="Proteomes" id="UP000305451">
    <property type="component" value="Unassembled WGS sequence"/>
</dbReference>
<protein>
    <submittedName>
        <fullName evidence="4">CBS domain-containing protein</fullName>
    </submittedName>
</protein>
<evidence type="ECO:0000313" key="5">
    <source>
        <dbReference type="Proteomes" id="UP000305451"/>
    </source>
</evidence>
<dbReference type="SUPFAM" id="SSF54631">
    <property type="entry name" value="CBS-domain pair"/>
    <property type="match status" value="1"/>
</dbReference>
<dbReference type="CDD" id="cd04623">
    <property type="entry name" value="CBS_pair_bac_euk"/>
    <property type="match status" value="1"/>
</dbReference>
<keyword evidence="5" id="KW-1185">Reference proteome</keyword>
<dbReference type="InterPro" id="IPR046342">
    <property type="entry name" value="CBS_dom_sf"/>
</dbReference>
<evidence type="ECO:0000313" key="4">
    <source>
        <dbReference type="EMBL" id="TGY94064.1"/>
    </source>
</evidence>
<dbReference type="OrthoDB" id="9807125at2"/>
<reference evidence="4 5" key="1">
    <citation type="journal article" date="2013" name="Int. J. Syst. Evol. Microbiol.">
        <title>Marinicauda pacifica gen. nov., sp. nov., a prosthecate alphaproteobacterium of the family Hyphomonadaceae isolated from deep seawater.</title>
        <authorList>
            <person name="Zhang X.Y."/>
            <person name="Li G.W."/>
            <person name="Wang C.S."/>
            <person name="Zhang Y.J."/>
            <person name="Xu X.W."/>
            <person name="Li H."/>
            <person name="Liu A."/>
            <person name="Liu C."/>
            <person name="Xie B.B."/>
            <person name="Qin Q.L."/>
            <person name="Xu Z."/>
            <person name="Chen X.L."/>
            <person name="Zhou B.C."/>
            <person name="Zhang Y.Z."/>
        </authorList>
    </citation>
    <scope>NUCLEOTIDE SEQUENCE [LARGE SCALE GENOMIC DNA]</scope>
    <source>
        <strain evidence="4 5">P-1 km-3</strain>
    </source>
</reference>
<evidence type="ECO:0000256" key="1">
    <source>
        <dbReference type="ARBA" id="ARBA00023122"/>
    </source>
</evidence>
<proteinExistence type="predicted"/>
<dbReference type="AlphaFoldDB" id="A0A4S2HDJ2"/>
<dbReference type="EMBL" id="SRXV01000001">
    <property type="protein sequence ID" value="TGY94064.1"/>
    <property type="molecule type" value="Genomic_DNA"/>
</dbReference>
<organism evidence="4 5">
    <name type="scientific">Marinicauda pacifica</name>
    <dbReference type="NCBI Taxonomy" id="1133559"/>
    <lineage>
        <taxon>Bacteria</taxon>
        <taxon>Pseudomonadati</taxon>
        <taxon>Pseudomonadota</taxon>
        <taxon>Alphaproteobacteria</taxon>
        <taxon>Maricaulales</taxon>
        <taxon>Maricaulaceae</taxon>
        <taxon>Marinicauda</taxon>
    </lineage>
</organism>
<accession>A0A4S2HDJ2</accession>
<evidence type="ECO:0000256" key="2">
    <source>
        <dbReference type="PROSITE-ProRule" id="PRU00703"/>
    </source>
</evidence>
<dbReference type="Gene3D" id="3.10.580.10">
    <property type="entry name" value="CBS-domain"/>
    <property type="match status" value="1"/>
</dbReference>
<feature type="domain" description="CBS" evidence="3">
    <location>
        <begin position="76"/>
        <end position="132"/>
    </location>
</feature>
<evidence type="ECO:0000259" key="3">
    <source>
        <dbReference type="PROSITE" id="PS51371"/>
    </source>
</evidence>
<keyword evidence="1 2" id="KW-0129">CBS domain</keyword>
<dbReference type="InterPro" id="IPR000644">
    <property type="entry name" value="CBS_dom"/>
</dbReference>